<reference evidence="1 2" key="1">
    <citation type="submission" date="2024-10" db="EMBL/GenBank/DDBJ databases">
        <title>The Natural Products Discovery Center: Release of the First 8490 Sequenced Strains for Exploring Actinobacteria Biosynthetic Diversity.</title>
        <authorList>
            <person name="Kalkreuter E."/>
            <person name="Kautsar S.A."/>
            <person name="Yang D."/>
            <person name="Bader C.D."/>
            <person name="Teijaro C.N."/>
            <person name="Fluegel L."/>
            <person name="Davis C.M."/>
            <person name="Simpson J.R."/>
            <person name="Lauterbach L."/>
            <person name="Steele A.D."/>
            <person name="Gui C."/>
            <person name="Meng S."/>
            <person name="Li G."/>
            <person name="Viehrig K."/>
            <person name="Ye F."/>
            <person name="Su P."/>
            <person name="Kiefer A.F."/>
            <person name="Nichols A."/>
            <person name="Cepeda A.J."/>
            <person name="Yan W."/>
            <person name="Fan B."/>
            <person name="Jiang Y."/>
            <person name="Adhikari A."/>
            <person name="Zheng C.-J."/>
            <person name="Schuster L."/>
            <person name="Cowan T.M."/>
            <person name="Smanski M.J."/>
            <person name="Chevrette M.G."/>
            <person name="De Carvalho L.P.S."/>
            <person name="Shen B."/>
        </authorList>
    </citation>
    <scope>NUCLEOTIDE SEQUENCE [LARGE SCALE GENOMIC DNA]</scope>
    <source>
        <strain evidence="1 2">NPDC001390</strain>
    </source>
</reference>
<dbReference type="EMBL" id="JBIAWJ010000002">
    <property type="protein sequence ID" value="MFF4520905.1"/>
    <property type="molecule type" value="Genomic_DNA"/>
</dbReference>
<gene>
    <name evidence="1" type="ORF">ACFY1D_05535</name>
</gene>
<evidence type="ECO:0000313" key="1">
    <source>
        <dbReference type="EMBL" id="MFF4520905.1"/>
    </source>
</evidence>
<keyword evidence="2" id="KW-1185">Reference proteome</keyword>
<organism evidence="1 2">
    <name type="scientific">Streptomyces bluensis</name>
    <dbReference type="NCBI Taxonomy" id="33897"/>
    <lineage>
        <taxon>Bacteria</taxon>
        <taxon>Bacillati</taxon>
        <taxon>Actinomycetota</taxon>
        <taxon>Actinomycetes</taxon>
        <taxon>Kitasatosporales</taxon>
        <taxon>Streptomycetaceae</taxon>
        <taxon>Streptomyces</taxon>
    </lineage>
</organism>
<comment type="caution">
    <text evidence="1">The sequence shown here is derived from an EMBL/GenBank/DDBJ whole genome shotgun (WGS) entry which is preliminary data.</text>
</comment>
<protein>
    <submittedName>
        <fullName evidence="1">Uncharacterized protein</fullName>
    </submittedName>
</protein>
<evidence type="ECO:0000313" key="2">
    <source>
        <dbReference type="Proteomes" id="UP001602058"/>
    </source>
</evidence>
<proteinExistence type="predicted"/>
<dbReference type="Proteomes" id="UP001602058">
    <property type="component" value="Unassembled WGS sequence"/>
</dbReference>
<name>A0ABW6UBT7_9ACTN</name>
<sequence>MSSQRRRATTITDVATRAGVSVATTSKGPAVDAYLLWEWRIAARQPDDP</sequence>
<dbReference type="RefSeq" id="WP_387883910.1">
    <property type="nucleotide sequence ID" value="NZ_JBIAWJ010000002.1"/>
</dbReference>
<accession>A0ABW6UBT7</accession>